<dbReference type="GO" id="GO:0009032">
    <property type="term" value="F:thymidine phosphorylase activity"/>
    <property type="evidence" value="ECO:0007669"/>
    <property type="project" value="UniProtKB-UniRule"/>
</dbReference>
<dbReference type="GO" id="GO:0006213">
    <property type="term" value="P:pyrimidine nucleoside metabolic process"/>
    <property type="evidence" value="ECO:0007669"/>
    <property type="project" value="UniProtKB-UniRule"/>
</dbReference>
<dbReference type="EMBL" id="JACVVK020000377">
    <property type="protein sequence ID" value="KAK7476394.1"/>
    <property type="molecule type" value="Genomic_DNA"/>
</dbReference>
<accession>A0ABD0JNM6</accession>
<dbReference type="Proteomes" id="UP001519460">
    <property type="component" value="Unassembled WGS sequence"/>
</dbReference>
<name>A0ABD0JNM6_9CAEN</name>
<evidence type="ECO:0000256" key="4">
    <source>
        <dbReference type="ARBA" id="ARBA00022679"/>
    </source>
</evidence>
<dbReference type="SUPFAM" id="SSF52418">
    <property type="entry name" value="Nucleoside phosphorylase/phosphoribosyltransferase catalytic domain"/>
    <property type="match status" value="1"/>
</dbReference>
<dbReference type="SUPFAM" id="SSF47648">
    <property type="entry name" value="Nucleoside phosphorylase/phosphoribosyltransferase N-terminal domain"/>
    <property type="match status" value="1"/>
</dbReference>
<dbReference type="EC" id="2.4.2.4" evidence="5"/>
<dbReference type="InterPro" id="IPR036320">
    <property type="entry name" value="Glycosyl_Trfase_fam3_N_dom_sf"/>
</dbReference>
<dbReference type="PANTHER" id="PTHR10515:SF0">
    <property type="entry name" value="THYMIDINE PHOSPHORYLASE"/>
    <property type="match status" value="1"/>
</dbReference>
<dbReference type="AlphaFoldDB" id="A0ABD0JNM6"/>
<evidence type="ECO:0000313" key="7">
    <source>
        <dbReference type="EMBL" id="KAK7476394.1"/>
    </source>
</evidence>
<dbReference type="InterPro" id="IPR018090">
    <property type="entry name" value="Pyrmidine_PPas_bac/euk"/>
</dbReference>
<comment type="caution">
    <text evidence="7">The sequence shown here is derived from an EMBL/GenBank/DDBJ whole genome shotgun (WGS) entry which is preliminary data.</text>
</comment>
<comment type="catalytic activity">
    <reaction evidence="5">
        <text>thymidine + phosphate = 2-deoxy-alpha-D-ribose 1-phosphate + thymine</text>
        <dbReference type="Rhea" id="RHEA:16037"/>
        <dbReference type="ChEBI" id="CHEBI:17748"/>
        <dbReference type="ChEBI" id="CHEBI:17821"/>
        <dbReference type="ChEBI" id="CHEBI:43474"/>
        <dbReference type="ChEBI" id="CHEBI:57259"/>
        <dbReference type="EC" id="2.4.2.4"/>
    </reaction>
</comment>
<comment type="subunit">
    <text evidence="2 5">Homodimer.</text>
</comment>
<dbReference type="PROSITE" id="PS00647">
    <property type="entry name" value="THYMID_PHOSPHORYLASE"/>
    <property type="match status" value="1"/>
</dbReference>
<dbReference type="InterPro" id="IPR036566">
    <property type="entry name" value="PYNP-like_C_sf"/>
</dbReference>
<evidence type="ECO:0000256" key="1">
    <source>
        <dbReference type="ARBA" id="ARBA00006915"/>
    </source>
</evidence>
<feature type="domain" description="Pyrimidine nucleoside phosphorylase C-terminal" evidence="6">
    <location>
        <begin position="358"/>
        <end position="432"/>
    </location>
</feature>
<keyword evidence="3 5" id="KW-0328">Glycosyltransferase</keyword>
<comment type="function">
    <text evidence="5">Catalyzes the reversible phosphorolysis of thymidine. The produced molecules are then utilized as carbon and energy sources or in the rescue of pyrimidine bases for nucleotide synthesis.</text>
</comment>
<evidence type="ECO:0000256" key="3">
    <source>
        <dbReference type="ARBA" id="ARBA00022676"/>
    </source>
</evidence>
<evidence type="ECO:0000256" key="2">
    <source>
        <dbReference type="ARBA" id="ARBA00011738"/>
    </source>
</evidence>
<dbReference type="InterPro" id="IPR000053">
    <property type="entry name" value="Thymidine/pyrmidine_PPase"/>
</dbReference>
<evidence type="ECO:0000313" key="8">
    <source>
        <dbReference type="Proteomes" id="UP001519460"/>
    </source>
</evidence>
<dbReference type="PIRSF" id="PIRSF000478">
    <property type="entry name" value="TP_PyNP"/>
    <property type="match status" value="1"/>
</dbReference>
<dbReference type="Gene3D" id="3.90.1170.30">
    <property type="entry name" value="Pyrimidine nucleoside phosphorylase-like, C-terminal domain"/>
    <property type="match status" value="1"/>
</dbReference>
<dbReference type="SMART" id="SM00941">
    <property type="entry name" value="PYNP_C"/>
    <property type="match status" value="1"/>
</dbReference>
<dbReference type="FunFam" id="3.40.1030.10:FF:000003">
    <property type="entry name" value="Pyrimidine-nucleoside phosphorylase"/>
    <property type="match status" value="1"/>
</dbReference>
<reference evidence="7 8" key="1">
    <citation type="journal article" date="2023" name="Sci. Data">
        <title>Genome assembly of the Korean intertidal mud-creeper Batillaria attramentaria.</title>
        <authorList>
            <person name="Patra A.K."/>
            <person name="Ho P.T."/>
            <person name="Jun S."/>
            <person name="Lee S.J."/>
            <person name="Kim Y."/>
            <person name="Won Y.J."/>
        </authorList>
    </citation>
    <scope>NUCLEOTIDE SEQUENCE [LARGE SCALE GENOMIC DNA]</scope>
    <source>
        <strain evidence="7">Wonlab-2016</strain>
    </source>
</reference>
<dbReference type="Gene3D" id="1.20.970.10">
    <property type="entry name" value="Transferase, Pyrimidine Nucleoside Phosphorylase, Chain C"/>
    <property type="match status" value="1"/>
</dbReference>
<dbReference type="Gene3D" id="3.40.1030.10">
    <property type="entry name" value="Nucleoside phosphorylase/phosphoribosyltransferase catalytic domain"/>
    <property type="match status" value="1"/>
</dbReference>
<dbReference type="Pfam" id="PF07831">
    <property type="entry name" value="PYNP_C"/>
    <property type="match status" value="1"/>
</dbReference>
<keyword evidence="4 5" id="KW-0808">Transferase</keyword>
<dbReference type="InterPro" id="IPR013102">
    <property type="entry name" value="PYNP_C"/>
</dbReference>
<gene>
    <name evidence="7" type="ORF">BaRGS_00032394</name>
</gene>
<dbReference type="InterPro" id="IPR017459">
    <property type="entry name" value="Glycosyl_Trfase_fam3_N_dom"/>
</dbReference>
<dbReference type="PANTHER" id="PTHR10515">
    <property type="entry name" value="THYMIDINE PHOSPHORYLASE"/>
    <property type="match status" value="1"/>
</dbReference>
<evidence type="ECO:0000259" key="6">
    <source>
        <dbReference type="SMART" id="SM00941"/>
    </source>
</evidence>
<comment type="pathway">
    <text evidence="5">Pyrimidine metabolism; dTMP biosynthesis via salvage pathway; dTMP from thymine: step 1/2.</text>
</comment>
<dbReference type="NCBIfam" id="TIGR02644">
    <property type="entry name" value="Y_phosphoryl"/>
    <property type="match status" value="1"/>
</dbReference>
<keyword evidence="8" id="KW-1185">Reference proteome</keyword>
<evidence type="ECO:0000256" key="5">
    <source>
        <dbReference type="PIRNR" id="PIRNR000478"/>
    </source>
</evidence>
<dbReference type="Pfam" id="PF02885">
    <property type="entry name" value="Glycos_trans_3N"/>
    <property type="match status" value="1"/>
</dbReference>
<dbReference type="InterPro" id="IPR017872">
    <property type="entry name" value="Pyrmidine_PPase_CS"/>
</dbReference>
<dbReference type="Pfam" id="PF00591">
    <property type="entry name" value="Glycos_transf_3"/>
    <property type="match status" value="1"/>
</dbReference>
<dbReference type="InterPro" id="IPR000312">
    <property type="entry name" value="Glycosyl_Trfase_fam3"/>
</dbReference>
<dbReference type="NCBIfam" id="NF004490">
    <property type="entry name" value="PRK05820.1"/>
    <property type="match status" value="1"/>
</dbReference>
<dbReference type="SUPFAM" id="SSF54680">
    <property type="entry name" value="Pyrimidine nucleoside phosphorylase C-terminal domain"/>
    <property type="match status" value="1"/>
</dbReference>
<protein>
    <recommendedName>
        <fullName evidence="5">Thymidine phosphorylase</fullName>
        <shortName evidence="5">TP</shortName>
        <ecNumber evidence="5">2.4.2.4</ecNumber>
    </recommendedName>
    <alternativeName>
        <fullName evidence="5">TdRPase</fullName>
    </alternativeName>
</protein>
<proteinExistence type="inferred from homology"/>
<comment type="similarity">
    <text evidence="1 5">Belongs to the thymidine/pyrimidine-nucleoside phosphorylase family.</text>
</comment>
<organism evidence="7 8">
    <name type="scientific">Batillaria attramentaria</name>
    <dbReference type="NCBI Taxonomy" id="370345"/>
    <lineage>
        <taxon>Eukaryota</taxon>
        <taxon>Metazoa</taxon>
        <taxon>Spiralia</taxon>
        <taxon>Lophotrochozoa</taxon>
        <taxon>Mollusca</taxon>
        <taxon>Gastropoda</taxon>
        <taxon>Caenogastropoda</taxon>
        <taxon>Sorbeoconcha</taxon>
        <taxon>Cerithioidea</taxon>
        <taxon>Batillariidae</taxon>
        <taxon>Batillaria</taxon>
    </lineage>
</organism>
<sequence>MSSCNMTVPELIKRKRDGEAHSDAEIKRLVAAIVSKEAQPEQIGAWLMAAYIRGLSKEETISLTREMMNSGDVLPKWPSHWTVVDKHSTGGVGDKVSLVLAPALAACGVKVPMISGRGLAHTGGTLDKLEAIPGFCVDMETSRMREVLESVGCCIVGQTQSLVPADKAMYAIRDVTSTVDSLGLITGSIISKKAAESINTLVLDVKTGNAAFMKDRGQAKKLAEMMVDVGNGLGIHTGAIVSTMDCPLGRAVGHALEVAEAVRSLQNNGPSDFVDLVVETGGIILFLSEKAASEEEGRQKMRNVLKDGTALAKFRDMAVAQKVADDVATRLCDASNDPLEVMQSKANKTELKCPKSGFVASIEAMKCARAVHALGGGRNKSGEAIDLAVGLQLAVTIGDKVEQGQTWVTVYHSQPELPDAIRTQLQEALTIDSSQPTVASRIVETITRPKQN</sequence>
<dbReference type="InterPro" id="IPR035902">
    <property type="entry name" value="Nuc_phospho_transferase"/>
</dbReference>